<dbReference type="Proteomes" id="UP000479000">
    <property type="component" value="Unassembled WGS sequence"/>
</dbReference>
<evidence type="ECO:0000313" key="1">
    <source>
        <dbReference type="EMBL" id="CAB0008362.1"/>
    </source>
</evidence>
<protein>
    <submittedName>
        <fullName evidence="1">Uncharacterized protein</fullName>
    </submittedName>
</protein>
<gene>
    <name evidence="1" type="ORF">NTEN_LOCUS13608</name>
</gene>
<sequence>MKEFQLDGSSPNFKVECARKSKMMIYDRTPCASARFLKQFMLERVSYQTFHCADNYASCYTHAPGTNQKSCFYQEVIAKMAAAKTIELHIDDEISPQRARASSYLAVETSENLAVYKLGAINGWFQPNRSFSIWPRISVSTNTGRLKHFAGYFHSLGQLRDIPHYIIP</sequence>
<proteinExistence type="predicted"/>
<keyword evidence="2" id="KW-1185">Reference proteome</keyword>
<organism evidence="1 2">
    <name type="scientific">Nesidiocoris tenuis</name>
    <dbReference type="NCBI Taxonomy" id="355587"/>
    <lineage>
        <taxon>Eukaryota</taxon>
        <taxon>Metazoa</taxon>
        <taxon>Ecdysozoa</taxon>
        <taxon>Arthropoda</taxon>
        <taxon>Hexapoda</taxon>
        <taxon>Insecta</taxon>
        <taxon>Pterygota</taxon>
        <taxon>Neoptera</taxon>
        <taxon>Paraneoptera</taxon>
        <taxon>Hemiptera</taxon>
        <taxon>Heteroptera</taxon>
        <taxon>Panheteroptera</taxon>
        <taxon>Cimicomorpha</taxon>
        <taxon>Miridae</taxon>
        <taxon>Dicyphina</taxon>
        <taxon>Nesidiocoris</taxon>
    </lineage>
</organism>
<dbReference type="EMBL" id="CADCXU010020420">
    <property type="protein sequence ID" value="CAB0008362.1"/>
    <property type="molecule type" value="Genomic_DNA"/>
</dbReference>
<evidence type="ECO:0000313" key="2">
    <source>
        <dbReference type="Proteomes" id="UP000479000"/>
    </source>
</evidence>
<dbReference type="AlphaFoldDB" id="A0A6H5GZC1"/>
<reference evidence="1 2" key="1">
    <citation type="submission" date="2020-02" db="EMBL/GenBank/DDBJ databases">
        <authorList>
            <person name="Ferguson B K."/>
        </authorList>
    </citation>
    <scope>NUCLEOTIDE SEQUENCE [LARGE SCALE GENOMIC DNA]</scope>
</reference>
<name>A0A6H5GZC1_9HEMI</name>
<accession>A0A6H5GZC1</accession>